<dbReference type="EMBL" id="CP019236">
    <property type="protein sequence ID" value="APW36278.1"/>
    <property type="molecule type" value="Genomic_DNA"/>
</dbReference>
<dbReference type="SUPFAM" id="SSF46689">
    <property type="entry name" value="Homeodomain-like"/>
    <property type="match status" value="2"/>
</dbReference>
<dbReference type="KEGG" id="rhy:RD110_02855"/>
<dbReference type="PANTHER" id="PTHR46796">
    <property type="entry name" value="HTH-TYPE TRANSCRIPTIONAL ACTIVATOR RHAS-RELATED"/>
    <property type="match status" value="1"/>
</dbReference>
<keyword evidence="1" id="KW-0805">Transcription regulation</keyword>
<dbReference type="InterPro" id="IPR018060">
    <property type="entry name" value="HTH_AraC"/>
</dbReference>
<evidence type="ECO:0000259" key="4">
    <source>
        <dbReference type="PROSITE" id="PS01124"/>
    </source>
</evidence>
<dbReference type="InterPro" id="IPR050204">
    <property type="entry name" value="AraC_XylS_family_regulators"/>
</dbReference>
<organism evidence="5 6">
    <name type="scientific">Rhodoferax koreensis</name>
    <dbReference type="NCBI Taxonomy" id="1842727"/>
    <lineage>
        <taxon>Bacteria</taxon>
        <taxon>Pseudomonadati</taxon>
        <taxon>Pseudomonadota</taxon>
        <taxon>Betaproteobacteria</taxon>
        <taxon>Burkholderiales</taxon>
        <taxon>Comamonadaceae</taxon>
        <taxon>Rhodoferax</taxon>
    </lineage>
</organism>
<sequence>MTHDLNDTSRIVLHARDPSEQASSFGLLHQSYEQLSIGAFSGSLVAVSANDILVFQETLDQSVFQTGVSDAGYITIAAACELSDQGYWNGRHIDLDSVVAFTPGREFELRTPAHAVCFGVSLAPSLLRSISPEHPTDYWEKFFARNDCWSDAGRLRGDLQSRIARVLQDASAASAQAERAADLVELRELAIDYFGSLIERCSIGGHKLRVESYPRIARRARATMLERLSEPLSVTDLCTELGCSRRSLQYAFESIYGLGPVAYLRAMRLAEARRRLTGGKRGTTVQDVAAAVGFNHLPRFAQEYARMFGERPSASLAAHRAGGQS</sequence>
<keyword evidence="6" id="KW-1185">Reference proteome</keyword>
<protein>
    <recommendedName>
        <fullName evidence="4">HTH araC/xylS-type domain-containing protein</fullName>
    </recommendedName>
</protein>
<dbReference type="Pfam" id="PF12833">
    <property type="entry name" value="HTH_18"/>
    <property type="match status" value="1"/>
</dbReference>
<evidence type="ECO:0000313" key="6">
    <source>
        <dbReference type="Proteomes" id="UP000186609"/>
    </source>
</evidence>
<dbReference type="GO" id="GO:0003700">
    <property type="term" value="F:DNA-binding transcription factor activity"/>
    <property type="evidence" value="ECO:0007669"/>
    <property type="project" value="InterPro"/>
</dbReference>
<evidence type="ECO:0000256" key="2">
    <source>
        <dbReference type="ARBA" id="ARBA00023125"/>
    </source>
</evidence>
<evidence type="ECO:0000256" key="1">
    <source>
        <dbReference type="ARBA" id="ARBA00023015"/>
    </source>
</evidence>
<name>A0A1P8JRC7_9BURK</name>
<evidence type="ECO:0000256" key="3">
    <source>
        <dbReference type="ARBA" id="ARBA00023163"/>
    </source>
</evidence>
<dbReference type="InterPro" id="IPR009057">
    <property type="entry name" value="Homeodomain-like_sf"/>
</dbReference>
<proteinExistence type="predicted"/>
<reference evidence="5 6" key="1">
    <citation type="submission" date="2017-01" db="EMBL/GenBank/DDBJ databases">
        <authorList>
            <person name="Mah S.A."/>
            <person name="Swanson W.J."/>
            <person name="Moy G.W."/>
            <person name="Vacquier V.D."/>
        </authorList>
    </citation>
    <scope>NUCLEOTIDE SEQUENCE [LARGE SCALE GENOMIC DNA]</scope>
    <source>
        <strain evidence="5 6">DCY110</strain>
    </source>
</reference>
<gene>
    <name evidence="5" type="ORF">RD110_02855</name>
</gene>
<accession>A0A1P8JRC7</accession>
<dbReference type="PROSITE" id="PS01124">
    <property type="entry name" value="HTH_ARAC_FAMILY_2"/>
    <property type="match status" value="1"/>
</dbReference>
<feature type="domain" description="HTH araC/xylS-type" evidence="4">
    <location>
        <begin position="218"/>
        <end position="318"/>
    </location>
</feature>
<keyword evidence="2" id="KW-0238">DNA-binding</keyword>
<dbReference type="Gene3D" id="1.10.10.60">
    <property type="entry name" value="Homeodomain-like"/>
    <property type="match status" value="1"/>
</dbReference>
<dbReference type="Proteomes" id="UP000186609">
    <property type="component" value="Chromosome"/>
</dbReference>
<dbReference type="STRING" id="1842727.RD110_02855"/>
<dbReference type="AlphaFoldDB" id="A0A1P8JRC7"/>
<evidence type="ECO:0000313" key="5">
    <source>
        <dbReference type="EMBL" id="APW36278.1"/>
    </source>
</evidence>
<dbReference type="GO" id="GO:0043565">
    <property type="term" value="F:sequence-specific DNA binding"/>
    <property type="evidence" value="ECO:0007669"/>
    <property type="project" value="InterPro"/>
</dbReference>
<dbReference type="PANTHER" id="PTHR46796:SF12">
    <property type="entry name" value="HTH-TYPE DNA-BINDING TRANSCRIPTIONAL ACTIVATOR EUTR"/>
    <property type="match status" value="1"/>
</dbReference>
<keyword evidence="3" id="KW-0804">Transcription</keyword>
<dbReference type="SMART" id="SM00342">
    <property type="entry name" value="HTH_ARAC"/>
    <property type="match status" value="1"/>
</dbReference>